<evidence type="ECO:0000256" key="1">
    <source>
        <dbReference type="SAM" id="MobiDB-lite"/>
    </source>
</evidence>
<sequence>MRWSAGVPRLQPVGSKRRPGATRPNRREGRDPRHGDDAPGPAGTGSALLRHTGIVGKPIVRTVHLRQKGRMRTGPGRPWIPLDAEEHYSVQPPGFVWDGTMHLGLLPVGRARDMYLDGRGHMLVKAASLLTVVDARGEEMDQGSMMRYLSEMIFFPSAFLAANVSFEAIDDSSARVTLTDHGRSVTGTMYVDEAGRLTDFVAQRYRMVDGRCDLETWSTPVTEYGEFEGLKLPIRGKAVWKLADGDLEYIDISITELQYDVQPH</sequence>
<feature type="region of interest" description="Disordered" evidence="1">
    <location>
        <begin position="1"/>
        <end position="51"/>
    </location>
</feature>
<keyword evidence="3" id="KW-1185">Reference proteome</keyword>
<evidence type="ECO:0000313" key="3">
    <source>
        <dbReference type="Proteomes" id="UP001596012"/>
    </source>
</evidence>
<dbReference type="Pfam" id="PF20181">
    <property type="entry name" value="DUF6544"/>
    <property type="match status" value="1"/>
</dbReference>
<comment type="caution">
    <text evidence="2">The sequence shown here is derived from an EMBL/GenBank/DDBJ whole genome shotgun (WGS) entry which is preliminary data.</text>
</comment>
<gene>
    <name evidence="2" type="ORF">ACFPH6_06235</name>
</gene>
<reference evidence="3" key="1">
    <citation type="journal article" date="2019" name="Int. J. Syst. Evol. Microbiol.">
        <title>The Global Catalogue of Microorganisms (GCM) 10K type strain sequencing project: providing services to taxonomists for standard genome sequencing and annotation.</title>
        <authorList>
            <consortium name="The Broad Institute Genomics Platform"/>
            <consortium name="The Broad Institute Genome Sequencing Center for Infectious Disease"/>
            <person name="Wu L."/>
            <person name="Ma J."/>
        </authorList>
    </citation>
    <scope>NUCLEOTIDE SEQUENCE [LARGE SCALE GENOMIC DNA]</scope>
    <source>
        <strain evidence="3">DT43</strain>
    </source>
</reference>
<organism evidence="2 3">
    <name type="scientific">Streptomyces xiangluensis</name>
    <dbReference type="NCBI Taxonomy" id="2665720"/>
    <lineage>
        <taxon>Bacteria</taxon>
        <taxon>Bacillati</taxon>
        <taxon>Actinomycetota</taxon>
        <taxon>Actinomycetes</taxon>
        <taxon>Kitasatosporales</taxon>
        <taxon>Streptomycetaceae</taxon>
        <taxon>Streptomyces</taxon>
    </lineage>
</organism>
<dbReference type="InterPro" id="IPR046674">
    <property type="entry name" value="DUF6544"/>
</dbReference>
<accession>A0ABV8YJW5</accession>
<dbReference type="EMBL" id="JBHSFG010000012">
    <property type="protein sequence ID" value="MFC4464168.1"/>
    <property type="molecule type" value="Genomic_DNA"/>
</dbReference>
<dbReference type="Proteomes" id="UP001596012">
    <property type="component" value="Unassembled WGS sequence"/>
</dbReference>
<feature type="compositionally biased region" description="Basic and acidic residues" evidence="1">
    <location>
        <begin position="25"/>
        <end position="37"/>
    </location>
</feature>
<evidence type="ECO:0000313" key="2">
    <source>
        <dbReference type="EMBL" id="MFC4464168.1"/>
    </source>
</evidence>
<name>A0ABV8YJW5_9ACTN</name>
<protein>
    <submittedName>
        <fullName evidence="2">DUF6544 family protein</fullName>
    </submittedName>
</protein>
<proteinExistence type="predicted"/>
<dbReference type="RefSeq" id="WP_386338780.1">
    <property type="nucleotide sequence ID" value="NZ_JBHSFG010000012.1"/>
</dbReference>